<dbReference type="HOGENOM" id="CLU_1796843_0_0_1"/>
<gene>
    <name evidence="2" type="ORF">MPH_10431</name>
</gene>
<evidence type="ECO:0000313" key="3">
    <source>
        <dbReference type="Proteomes" id="UP000007129"/>
    </source>
</evidence>
<keyword evidence="1" id="KW-0732">Signal</keyword>
<name>K2RQL2_MACPH</name>
<organism evidence="2 3">
    <name type="scientific">Macrophomina phaseolina (strain MS6)</name>
    <name type="common">Charcoal rot fungus</name>
    <dbReference type="NCBI Taxonomy" id="1126212"/>
    <lineage>
        <taxon>Eukaryota</taxon>
        <taxon>Fungi</taxon>
        <taxon>Dikarya</taxon>
        <taxon>Ascomycota</taxon>
        <taxon>Pezizomycotina</taxon>
        <taxon>Dothideomycetes</taxon>
        <taxon>Dothideomycetes incertae sedis</taxon>
        <taxon>Botryosphaeriales</taxon>
        <taxon>Botryosphaeriaceae</taxon>
        <taxon>Macrophomina</taxon>
    </lineage>
</organism>
<evidence type="ECO:0000313" key="2">
    <source>
        <dbReference type="EMBL" id="EKG12474.1"/>
    </source>
</evidence>
<feature type="chain" id="PRO_5003863884" description="Secreted protein" evidence="1">
    <location>
        <begin position="24"/>
        <end position="144"/>
    </location>
</feature>
<proteinExistence type="predicted"/>
<dbReference type="InParanoid" id="K2RQL2"/>
<evidence type="ECO:0008006" key="4">
    <source>
        <dbReference type="Google" id="ProtNLM"/>
    </source>
</evidence>
<dbReference type="EMBL" id="AHHD01000450">
    <property type="protein sequence ID" value="EKG12474.1"/>
    <property type="molecule type" value="Genomic_DNA"/>
</dbReference>
<reference evidence="2 3" key="1">
    <citation type="journal article" date="2012" name="BMC Genomics">
        <title>Tools to kill: Genome of one of the most destructive plant pathogenic fungi Macrophomina phaseolina.</title>
        <authorList>
            <person name="Islam M.S."/>
            <person name="Haque M.S."/>
            <person name="Islam M.M."/>
            <person name="Emdad E.M."/>
            <person name="Halim A."/>
            <person name="Hossen Q.M.M."/>
            <person name="Hossain M.Z."/>
            <person name="Ahmed B."/>
            <person name="Rahim S."/>
            <person name="Rahman M.S."/>
            <person name="Alam M.M."/>
            <person name="Hou S."/>
            <person name="Wan X."/>
            <person name="Saito J.A."/>
            <person name="Alam M."/>
        </authorList>
    </citation>
    <scope>NUCLEOTIDE SEQUENCE [LARGE SCALE GENOMIC DNA]</scope>
    <source>
        <strain evidence="2 3">MS6</strain>
    </source>
</reference>
<comment type="caution">
    <text evidence="2">The sequence shown here is derived from an EMBL/GenBank/DDBJ whole genome shotgun (WGS) entry which is preliminary data.</text>
</comment>
<accession>K2RQL2</accession>
<dbReference type="AlphaFoldDB" id="K2RQL2"/>
<evidence type="ECO:0000256" key="1">
    <source>
        <dbReference type="SAM" id="SignalP"/>
    </source>
</evidence>
<protein>
    <recommendedName>
        <fullName evidence="4">Secreted protein</fullName>
    </recommendedName>
</protein>
<dbReference type="VEuPathDB" id="FungiDB:MPH_10431"/>
<sequence length="144" mass="16185">MACRVRLGGCLVFFFFFFNVAPSAFRRWGDGVYAQYKFHTSSCLPGPEQDVCAVRMTRIRIVSPNLIPKGQSPKQRSVIEDNLRVDMLHAYWHGRSVQVSSGRCRFQGAVMNTPKSSASPRDSANYARAREHLAAGWSLLNSVE</sequence>
<dbReference type="Proteomes" id="UP000007129">
    <property type="component" value="Unassembled WGS sequence"/>
</dbReference>
<feature type="signal peptide" evidence="1">
    <location>
        <begin position="1"/>
        <end position="23"/>
    </location>
</feature>